<sequence>MILIRQSLYEAKTMSLSKKEPITFDDAGTSGIPLDMALSFTVPEGWKTEYMRCLSGTKKTIRINWPGYPPWNMAINVSDDTCNRNPVTKAKLTHNVAKAVKKFLDEHHNKRQCKPNEWAIGKNIKLSDISLGMLSHVSEGSLQPTLYITESALLRSPHE</sequence>
<accession>A0ACB8UIB8</accession>
<dbReference type="EMBL" id="MU274901">
    <property type="protein sequence ID" value="KAI0094051.1"/>
    <property type="molecule type" value="Genomic_DNA"/>
</dbReference>
<reference evidence="1" key="1">
    <citation type="journal article" date="2021" name="Environ. Microbiol.">
        <title>Gene family expansions and transcriptome signatures uncover fungal adaptations to wood decay.</title>
        <authorList>
            <person name="Hage H."/>
            <person name="Miyauchi S."/>
            <person name="Viragh M."/>
            <person name="Drula E."/>
            <person name="Min B."/>
            <person name="Chaduli D."/>
            <person name="Navarro D."/>
            <person name="Favel A."/>
            <person name="Norest M."/>
            <person name="Lesage-Meessen L."/>
            <person name="Balint B."/>
            <person name="Merenyi Z."/>
            <person name="de Eugenio L."/>
            <person name="Morin E."/>
            <person name="Martinez A.T."/>
            <person name="Baldrian P."/>
            <person name="Stursova M."/>
            <person name="Martinez M.J."/>
            <person name="Novotny C."/>
            <person name="Magnuson J.K."/>
            <person name="Spatafora J.W."/>
            <person name="Maurice S."/>
            <person name="Pangilinan J."/>
            <person name="Andreopoulos W."/>
            <person name="LaButti K."/>
            <person name="Hundley H."/>
            <person name="Na H."/>
            <person name="Kuo A."/>
            <person name="Barry K."/>
            <person name="Lipzen A."/>
            <person name="Henrissat B."/>
            <person name="Riley R."/>
            <person name="Ahrendt S."/>
            <person name="Nagy L.G."/>
            <person name="Grigoriev I.V."/>
            <person name="Martin F."/>
            <person name="Rosso M.N."/>
        </authorList>
    </citation>
    <scope>NUCLEOTIDE SEQUENCE</scope>
    <source>
        <strain evidence="1">CBS 384.51</strain>
    </source>
</reference>
<proteinExistence type="predicted"/>
<name>A0ACB8UIB8_9APHY</name>
<evidence type="ECO:0000313" key="1">
    <source>
        <dbReference type="EMBL" id="KAI0094051.1"/>
    </source>
</evidence>
<comment type="caution">
    <text evidence="1">The sequence shown here is derived from an EMBL/GenBank/DDBJ whole genome shotgun (WGS) entry which is preliminary data.</text>
</comment>
<keyword evidence="2" id="KW-1185">Reference proteome</keyword>
<gene>
    <name evidence="1" type="ORF">BDY19DRAFT_295269</name>
</gene>
<dbReference type="Proteomes" id="UP001055072">
    <property type="component" value="Unassembled WGS sequence"/>
</dbReference>
<protein>
    <submittedName>
        <fullName evidence="1">Uncharacterized protein</fullName>
    </submittedName>
</protein>
<evidence type="ECO:0000313" key="2">
    <source>
        <dbReference type="Proteomes" id="UP001055072"/>
    </source>
</evidence>
<organism evidence="1 2">
    <name type="scientific">Irpex rosettiformis</name>
    <dbReference type="NCBI Taxonomy" id="378272"/>
    <lineage>
        <taxon>Eukaryota</taxon>
        <taxon>Fungi</taxon>
        <taxon>Dikarya</taxon>
        <taxon>Basidiomycota</taxon>
        <taxon>Agaricomycotina</taxon>
        <taxon>Agaricomycetes</taxon>
        <taxon>Polyporales</taxon>
        <taxon>Irpicaceae</taxon>
        <taxon>Irpex</taxon>
    </lineage>
</organism>